<gene>
    <name evidence="2" type="ORF">COT54_01790</name>
</gene>
<evidence type="ECO:0000313" key="3">
    <source>
        <dbReference type="Proteomes" id="UP000229574"/>
    </source>
</evidence>
<dbReference type="AlphaFoldDB" id="A0A2H0WZ78"/>
<keyword evidence="1" id="KW-0472">Membrane</keyword>
<dbReference type="EMBL" id="PEYY01000076">
    <property type="protein sequence ID" value="PIS17973.1"/>
    <property type="molecule type" value="Genomic_DNA"/>
</dbReference>
<evidence type="ECO:0000313" key="2">
    <source>
        <dbReference type="EMBL" id="PIS17973.1"/>
    </source>
</evidence>
<comment type="caution">
    <text evidence="2">The sequence shown here is derived from an EMBL/GenBank/DDBJ whole genome shotgun (WGS) entry which is preliminary data.</text>
</comment>
<reference evidence="3" key="1">
    <citation type="submission" date="2017-09" db="EMBL/GenBank/DDBJ databases">
        <title>Depth-based differentiation of microbial function through sediment-hosted aquifers and enrichment of novel symbionts in the deep terrestrial subsurface.</title>
        <authorList>
            <person name="Probst A.J."/>
            <person name="Ladd B."/>
            <person name="Jarett J.K."/>
            <person name="Geller-Mcgrath D.E."/>
            <person name="Sieber C.M.K."/>
            <person name="Emerson J.B."/>
            <person name="Anantharaman K."/>
            <person name="Thomas B.C."/>
            <person name="Malmstrom R."/>
            <person name="Stieglmeier M."/>
            <person name="Klingl A."/>
            <person name="Woyke T."/>
            <person name="Ryan C.M."/>
            <person name="Banfield J.F."/>
        </authorList>
    </citation>
    <scope>NUCLEOTIDE SEQUENCE [LARGE SCALE GENOMIC DNA]</scope>
</reference>
<keyword evidence="1" id="KW-0812">Transmembrane</keyword>
<feature type="transmembrane region" description="Helical" evidence="1">
    <location>
        <begin position="12"/>
        <end position="29"/>
    </location>
</feature>
<dbReference type="Proteomes" id="UP000229574">
    <property type="component" value="Unassembled WGS sequence"/>
</dbReference>
<evidence type="ECO:0000256" key="1">
    <source>
        <dbReference type="SAM" id="Phobius"/>
    </source>
</evidence>
<feature type="transmembrane region" description="Helical" evidence="1">
    <location>
        <begin position="41"/>
        <end position="59"/>
    </location>
</feature>
<proteinExistence type="predicted"/>
<name>A0A2H0WZ78_9BACT</name>
<protein>
    <submittedName>
        <fullName evidence="2">Uncharacterized protein</fullName>
    </submittedName>
</protein>
<sequence>MRNKLSFSFLKWWHTLLIALVFAIAYIVVDDNNIVSDKVQMIFYIIFWLSVLITIILMIKRKRSS</sequence>
<keyword evidence="1" id="KW-1133">Transmembrane helix</keyword>
<accession>A0A2H0WZ78</accession>
<organism evidence="2 3">
    <name type="scientific">Candidatus Collierbacteria bacterium CG09_land_8_20_14_0_10_46_12</name>
    <dbReference type="NCBI Taxonomy" id="1974533"/>
    <lineage>
        <taxon>Bacteria</taxon>
        <taxon>Candidatus Collieribacteriota</taxon>
    </lineage>
</organism>